<dbReference type="AlphaFoldDB" id="A0A9X3SG85"/>
<evidence type="ECO:0000313" key="2">
    <source>
        <dbReference type="EMBL" id="MDA0565710.1"/>
    </source>
</evidence>
<organism evidence="2 3">
    <name type="scientific">Streptomonospora mangrovi</name>
    <dbReference type="NCBI Taxonomy" id="2883123"/>
    <lineage>
        <taxon>Bacteria</taxon>
        <taxon>Bacillati</taxon>
        <taxon>Actinomycetota</taxon>
        <taxon>Actinomycetes</taxon>
        <taxon>Streptosporangiales</taxon>
        <taxon>Nocardiopsidaceae</taxon>
        <taxon>Streptomonospora</taxon>
    </lineage>
</organism>
<protein>
    <submittedName>
        <fullName evidence="2">Uncharacterized protein</fullName>
    </submittedName>
</protein>
<comment type="caution">
    <text evidence="2">The sequence shown here is derived from an EMBL/GenBank/DDBJ whole genome shotgun (WGS) entry which is preliminary data.</text>
</comment>
<dbReference type="EMBL" id="JAJAQC010000025">
    <property type="protein sequence ID" value="MDA0565710.1"/>
    <property type="molecule type" value="Genomic_DNA"/>
</dbReference>
<dbReference type="Proteomes" id="UP001140076">
    <property type="component" value="Unassembled WGS sequence"/>
</dbReference>
<feature type="region of interest" description="Disordered" evidence="1">
    <location>
        <begin position="112"/>
        <end position="138"/>
    </location>
</feature>
<proteinExistence type="predicted"/>
<dbReference type="RefSeq" id="WP_270072982.1">
    <property type="nucleotide sequence ID" value="NZ_JAJAQC010000025.1"/>
</dbReference>
<gene>
    <name evidence="2" type="ORF">LG943_15510</name>
</gene>
<feature type="region of interest" description="Disordered" evidence="1">
    <location>
        <begin position="43"/>
        <end position="62"/>
    </location>
</feature>
<evidence type="ECO:0000313" key="3">
    <source>
        <dbReference type="Proteomes" id="UP001140076"/>
    </source>
</evidence>
<keyword evidence="3" id="KW-1185">Reference proteome</keyword>
<sequence>MALAASGCGAASGAVDIVSFADPRGAACTALVVSRGGAFGGDDEIEGSADCEVPPADREPVPEDRRVLPIDVPALSVDQRGAELVTTTDAHGRACTLVATVLVGGVDETSIDCDYPPEGVQPGSPTQQPPPDPGTRSDWNRVAIATFADTHGRTCTTSTADGGASTEIDITCEYTDREPPERPVETPLPG</sequence>
<reference evidence="2" key="1">
    <citation type="submission" date="2021-10" db="EMBL/GenBank/DDBJ databases">
        <title>Streptomonospora sp. nov., isolated from mangrove soil.</title>
        <authorList>
            <person name="Chen X."/>
            <person name="Ge X."/>
            <person name="Liu W."/>
        </authorList>
    </citation>
    <scope>NUCLEOTIDE SEQUENCE</scope>
    <source>
        <strain evidence="2">S1-112</strain>
    </source>
</reference>
<name>A0A9X3SG85_9ACTN</name>
<feature type="region of interest" description="Disordered" evidence="1">
    <location>
        <begin position="153"/>
        <end position="190"/>
    </location>
</feature>
<evidence type="ECO:0000256" key="1">
    <source>
        <dbReference type="SAM" id="MobiDB-lite"/>
    </source>
</evidence>
<accession>A0A9X3SG85</accession>
<feature type="compositionally biased region" description="Basic and acidic residues" evidence="1">
    <location>
        <begin position="174"/>
        <end position="184"/>
    </location>
</feature>